<feature type="chain" id="PRO_5043475410" description="Secreted protein" evidence="1">
    <location>
        <begin position="22"/>
        <end position="81"/>
    </location>
</feature>
<protein>
    <recommendedName>
        <fullName evidence="3">Secreted protein</fullName>
    </recommendedName>
</protein>
<comment type="caution">
    <text evidence="2">The sequence shown here is derived from an EMBL/GenBank/DDBJ whole genome shotgun (WGS) entry which is preliminary data.</text>
</comment>
<evidence type="ECO:0000313" key="2">
    <source>
        <dbReference type="EMBL" id="KAL0281104.1"/>
    </source>
</evidence>
<evidence type="ECO:0008006" key="3">
    <source>
        <dbReference type="Google" id="ProtNLM"/>
    </source>
</evidence>
<dbReference type="EMBL" id="JARGDH010000001">
    <property type="protein sequence ID" value="KAL0281104.1"/>
    <property type="molecule type" value="Genomic_DNA"/>
</dbReference>
<accession>A0AAW2IG08</accession>
<sequence>MKYAVLLGFCLLVVLVDLPSGQIAEDKTTTQPPETLLGMFVHGPRSLKTKLFKESVPPFEDAPSPGELFQVFGNLLHKEGE</sequence>
<organism evidence="2">
    <name type="scientific">Menopon gallinae</name>
    <name type="common">poultry shaft louse</name>
    <dbReference type="NCBI Taxonomy" id="328185"/>
    <lineage>
        <taxon>Eukaryota</taxon>
        <taxon>Metazoa</taxon>
        <taxon>Ecdysozoa</taxon>
        <taxon>Arthropoda</taxon>
        <taxon>Hexapoda</taxon>
        <taxon>Insecta</taxon>
        <taxon>Pterygota</taxon>
        <taxon>Neoptera</taxon>
        <taxon>Paraneoptera</taxon>
        <taxon>Psocodea</taxon>
        <taxon>Troctomorpha</taxon>
        <taxon>Phthiraptera</taxon>
        <taxon>Amblycera</taxon>
        <taxon>Menoponidae</taxon>
        <taxon>Menopon</taxon>
    </lineage>
</organism>
<feature type="signal peptide" evidence="1">
    <location>
        <begin position="1"/>
        <end position="21"/>
    </location>
</feature>
<dbReference type="AlphaFoldDB" id="A0AAW2IG08"/>
<name>A0AAW2IG08_9NEOP</name>
<proteinExistence type="predicted"/>
<keyword evidence="1" id="KW-0732">Signal</keyword>
<reference evidence="2" key="1">
    <citation type="journal article" date="2024" name="Gigascience">
        <title>Chromosome-level genome of the poultry shaft louse Menopon gallinae provides insight into the host-switching and adaptive evolution of parasitic lice.</title>
        <authorList>
            <person name="Xu Y."/>
            <person name="Ma L."/>
            <person name="Liu S."/>
            <person name="Liang Y."/>
            <person name="Liu Q."/>
            <person name="He Z."/>
            <person name="Tian L."/>
            <person name="Duan Y."/>
            <person name="Cai W."/>
            <person name="Li H."/>
            <person name="Song F."/>
        </authorList>
    </citation>
    <scope>NUCLEOTIDE SEQUENCE</scope>
    <source>
        <strain evidence="2">Cailab_2023a</strain>
    </source>
</reference>
<gene>
    <name evidence="2" type="ORF">PYX00_002200</name>
</gene>
<evidence type="ECO:0000256" key="1">
    <source>
        <dbReference type="SAM" id="SignalP"/>
    </source>
</evidence>